<dbReference type="EMBL" id="JAVREL010000002">
    <property type="protein sequence ID" value="MDT0341991.1"/>
    <property type="molecule type" value="Genomic_DNA"/>
</dbReference>
<evidence type="ECO:0000313" key="3">
    <source>
        <dbReference type="Proteomes" id="UP001183246"/>
    </source>
</evidence>
<organism evidence="2 3">
    <name type="scientific">Streptomyces litchfieldiae</name>
    <dbReference type="NCBI Taxonomy" id="3075543"/>
    <lineage>
        <taxon>Bacteria</taxon>
        <taxon>Bacillati</taxon>
        <taxon>Actinomycetota</taxon>
        <taxon>Actinomycetes</taxon>
        <taxon>Kitasatosporales</taxon>
        <taxon>Streptomycetaceae</taxon>
        <taxon>Streptomyces</taxon>
    </lineage>
</organism>
<accession>A0ABU2MK54</accession>
<dbReference type="Proteomes" id="UP001183246">
    <property type="component" value="Unassembled WGS sequence"/>
</dbReference>
<keyword evidence="3" id="KW-1185">Reference proteome</keyword>
<feature type="region of interest" description="Disordered" evidence="1">
    <location>
        <begin position="77"/>
        <end position="116"/>
    </location>
</feature>
<proteinExistence type="predicted"/>
<evidence type="ECO:0000313" key="2">
    <source>
        <dbReference type="EMBL" id="MDT0341991.1"/>
    </source>
</evidence>
<protein>
    <submittedName>
        <fullName evidence="2">Uncharacterized protein</fullName>
    </submittedName>
</protein>
<feature type="compositionally biased region" description="Basic and acidic residues" evidence="1">
    <location>
        <begin position="96"/>
        <end position="109"/>
    </location>
</feature>
<reference evidence="3" key="1">
    <citation type="submission" date="2023-07" db="EMBL/GenBank/DDBJ databases">
        <title>30 novel species of actinomycetes from the DSMZ collection.</title>
        <authorList>
            <person name="Nouioui I."/>
        </authorList>
    </citation>
    <scope>NUCLEOTIDE SEQUENCE [LARGE SCALE GENOMIC DNA]</scope>
    <source>
        <strain evidence="3">DSM 44938</strain>
    </source>
</reference>
<comment type="caution">
    <text evidence="2">The sequence shown here is derived from an EMBL/GenBank/DDBJ whole genome shotgun (WGS) entry which is preliminary data.</text>
</comment>
<gene>
    <name evidence="2" type="ORF">RM590_04980</name>
</gene>
<dbReference type="RefSeq" id="WP_311703124.1">
    <property type="nucleotide sequence ID" value="NZ_JAVREL010000002.1"/>
</dbReference>
<name>A0ABU2MK54_9ACTN</name>
<sequence>MFLTDSGAIGRQIRARVAQEDTLHAPHLLDTDVASALLGMARGAKNGIPKLNKAVPDEHFKTYSAPRVDRHEAMPLVSMEVDARPQTPRIRHRRDLHHDRAHRAVDRPPHRPTPAQVDTTLTSVARARCAAAARR</sequence>
<evidence type="ECO:0000256" key="1">
    <source>
        <dbReference type="SAM" id="MobiDB-lite"/>
    </source>
</evidence>